<keyword evidence="1" id="KW-0808">Transferase</keyword>
<organism evidence="1 2">
    <name type="scientific">Novacetimonas hansenii</name>
    <name type="common">Komagataeibacter hansenii</name>
    <dbReference type="NCBI Taxonomy" id="436"/>
    <lineage>
        <taxon>Bacteria</taxon>
        <taxon>Pseudomonadati</taxon>
        <taxon>Pseudomonadota</taxon>
        <taxon>Alphaproteobacteria</taxon>
        <taxon>Acetobacterales</taxon>
        <taxon>Acetobacteraceae</taxon>
        <taxon>Novacetimonas</taxon>
    </lineage>
</organism>
<reference evidence="1" key="2">
    <citation type="submission" date="2022-03" db="EMBL/GenBank/DDBJ databases">
        <authorList>
            <person name="Ryngajllo M."/>
            <person name="Jacek P."/>
            <person name="Kubiak K."/>
        </authorList>
    </citation>
    <scope>NUCLEOTIDE SEQUENCE</scope>
    <source>
        <strain evidence="1">SI1</strain>
    </source>
</reference>
<evidence type="ECO:0000313" key="1">
    <source>
        <dbReference type="EMBL" id="MCJ8355560.1"/>
    </source>
</evidence>
<comment type="caution">
    <text evidence="1">The sequence shown here is derived from an EMBL/GenBank/DDBJ whole genome shotgun (WGS) entry which is preliminary data.</text>
</comment>
<proteinExistence type="predicted"/>
<evidence type="ECO:0000313" key="2">
    <source>
        <dbReference type="Proteomes" id="UP001202887"/>
    </source>
</evidence>
<protein>
    <submittedName>
        <fullName evidence="1">Glycosyl transferase</fullName>
    </submittedName>
</protein>
<dbReference type="AlphaFoldDB" id="A0AAW5EWA4"/>
<gene>
    <name evidence="1" type="ORF">K1W68_16495</name>
</gene>
<name>A0AAW5EWA4_NOVHA</name>
<dbReference type="Proteomes" id="UP001202887">
    <property type="component" value="Unassembled WGS sequence"/>
</dbReference>
<accession>A0AAW5EWA4</accession>
<dbReference type="EMBL" id="JAIBCX010000206">
    <property type="protein sequence ID" value="MCJ8355560.1"/>
    <property type="molecule type" value="Genomic_DNA"/>
</dbReference>
<dbReference type="GO" id="GO:0016740">
    <property type="term" value="F:transferase activity"/>
    <property type="evidence" value="ECO:0007669"/>
    <property type="project" value="UniProtKB-KW"/>
</dbReference>
<sequence>MTRLTLRHYILVALSVFVLFLPGRATLPPLDRDEPRYMEATAQMLHGGDYVDVRFLDQPRYLQPAGIYWLEAAAVRLTGMQDT</sequence>
<dbReference type="RefSeq" id="WP_369334802.1">
    <property type="nucleotide sequence ID" value="NZ_JAIBCX010000206.1"/>
</dbReference>
<reference evidence="1" key="1">
    <citation type="journal article" date="2021" name="Polymers (Basel)">
        <title>Highly Stretchable Bacterial Cellulose Produced by Komagataeibacter hansenii SI1.</title>
        <authorList>
            <person name="Cielecka I."/>
            <person name="Ryngajllo M."/>
            <person name="Maniukiewicz W."/>
            <person name="Bielecki S."/>
        </authorList>
    </citation>
    <scope>NUCLEOTIDE SEQUENCE</scope>
    <source>
        <strain evidence="1">SI1</strain>
    </source>
</reference>
<feature type="non-terminal residue" evidence="1">
    <location>
        <position position="83"/>
    </location>
</feature>